<protein>
    <submittedName>
        <fullName evidence="4">Estrogen sulfotransferase-like</fullName>
    </submittedName>
</protein>
<dbReference type="Gene3D" id="3.40.50.300">
    <property type="entry name" value="P-loop containing nucleotide triphosphate hydrolases"/>
    <property type="match status" value="1"/>
</dbReference>
<name>A0AA36F038_OCTVU</name>
<evidence type="ECO:0000313" key="4">
    <source>
        <dbReference type="EMBL" id="CAI9719527.1"/>
    </source>
</evidence>
<comment type="similarity">
    <text evidence="1">Belongs to the sulfotransferase 1 family.</text>
</comment>
<dbReference type="InterPro" id="IPR027417">
    <property type="entry name" value="P-loop_NTPase"/>
</dbReference>
<proteinExistence type="inferred from homology"/>
<dbReference type="Proteomes" id="UP001162480">
    <property type="component" value="Chromosome 3"/>
</dbReference>
<gene>
    <name evidence="4" type="ORF">OCTVUL_1B007248</name>
</gene>
<dbReference type="SUPFAM" id="SSF52540">
    <property type="entry name" value="P-loop containing nucleoside triphosphate hydrolases"/>
    <property type="match status" value="1"/>
</dbReference>
<dbReference type="EMBL" id="OX597816">
    <property type="protein sequence ID" value="CAI9719527.1"/>
    <property type="molecule type" value="Genomic_DNA"/>
</dbReference>
<evidence type="ECO:0000256" key="2">
    <source>
        <dbReference type="ARBA" id="ARBA00022679"/>
    </source>
</evidence>
<evidence type="ECO:0000256" key="1">
    <source>
        <dbReference type="ARBA" id="ARBA00005771"/>
    </source>
</evidence>
<dbReference type="AlphaFoldDB" id="A0AA36F038"/>
<accession>A0AA36F038</accession>
<dbReference type="InterPro" id="IPR000863">
    <property type="entry name" value="Sulfotransferase_dom"/>
</dbReference>
<dbReference type="Pfam" id="PF00685">
    <property type="entry name" value="Sulfotransfer_1"/>
    <property type="match status" value="1"/>
</dbReference>
<sequence>MSKEINSEEIKKEIESNFKQYFGKDGEPMSVYQYKGHNILNLDMASSALSKLHTVKIRPDDVLMLSYPAAGSHWVFEIVNMILTGNNERVPLIKEDMLLDCAPGEMLDSSKSPRFLNSHLPPKLLPPELLKDHKIIFLNRNPKAMLVSNYRHIQDISLLDYKGDLPSYFDLWIEGEVPYGDYFKYVQEIYALCKDNPNARIITYEEMKADMSKAVSRVAKFLGKTISDQLTEGIVSMCSFDKMKSEKKMTDSYLPKDLIGEGGTVYHSDLDCFDLEDERLRLRDFKDRLPSRHIASILLVRVSISLESPSIEAEEVCEQAQADRDDG</sequence>
<evidence type="ECO:0000259" key="3">
    <source>
        <dbReference type="Pfam" id="PF00685"/>
    </source>
</evidence>
<reference evidence="4" key="1">
    <citation type="submission" date="2023-08" db="EMBL/GenBank/DDBJ databases">
        <authorList>
            <person name="Alioto T."/>
            <person name="Alioto T."/>
            <person name="Gomez Garrido J."/>
        </authorList>
    </citation>
    <scope>NUCLEOTIDE SEQUENCE</scope>
</reference>
<dbReference type="PANTHER" id="PTHR11783">
    <property type="entry name" value="SULFOTRANSFERASE SULT"/>
    <property type="match status" value="1"/>
</dbReference>
<keyword evidence="2" id="KW-0808">Transferase</keyword>
<keyword evidence="5" id="KW-1185">Reference proteome</keyword>
<evidence type="ECO:0000313" key="5">
    <source>
        <dbReference type="Proteomes" id="UP001162480"/>
    </source>
</evidence>
<organism evidence="4 5">
    <name type="scientific">Octopus vulgaris</name>
    <name type="common">Common octopus</name>
    <dbReference type="NCBI Taxonomy" id="6645"/>
    <lineage>
        <taxon>Eukaryota</taxon>
        <taxon>Metazoa</taxon>
        <taxon>Spiralia</taxon>
        <taxon>Lophotrochozoa</taxon>
        <taxon>Mollusca</taxon>
        <taxon>Cephalopoda</taxon>
        <taxon>Coleoidea</taxon>
        <taxon>Octopodiformes</taxon>
        <taxon>Octopoda</taxon>
        <taxon>Incirrata</taxon>
        <taxon>Octopodidae</taxon>
        <taxon>Octopus</taxon>
    </lineage>
</organism>
<dbReference type="GO" id="GO:0008146">
    <property type="term" value="F:sulfotransferase activity"/>
    <property type="evidence" value="ECO:0007669"/>
    <property type="project" value="InterPro"/>
</dbReference>
<feature type="domain" description="Sulfotransferase" evidence="3">
    <location>
        <begin position="59"/>
        <end position="257"/>
    </location>
</feature>